<dbReference type="EMBL" id="CP063373">
    <property type="protein sequence ID" value="QOV41252.1"/>
    <property type="molecule type" value="Genomic_DNA"/>
</dbReference>
<feature type="domain" description="Metallo-beta-lactamase" evidence="6">
    <location>
        <begin position="48"/>
        <end position="268"/>
    </location>
</feature>
<dbReference type="InterPro" id="IPR001279">
    <property type="entry name" value="Metallo-B-lactamas"/>
</dbReference>
<reference evidence="7 8" key="1">
    <citation type="submission" date="2020-10" db="EMBL/GenBank/DDBJ databases">
        <title>Streptomyces ferrugineus complate genome analysis.</title>
        <authorList>
            <person name="Anwar N."/>
        </authorList>
    </citation>
    <scope>NUCLEOTIDE SEQUENCE [LARGE SCALE GENOMIC DNA]</scope>
    <source>
        <strain evidence="7 8">CCTCC AA2014009</strain>
    </source>
</reference>
<keyword evidence="5" id="KW-0862">Zinc</keyword>
<dbReference type="KEGG" id="sfeu:IM697_23035"/>
<keyword evidence="8" id="KW-1185">Reference proteome</keyword>
<dbReference type="InterPro" id="IPR036866">
    <property type="entry name" value="RibonucZ/Hydroxyglut_hydro"/>
</dbReference>
<dbReference type="GO" id="GO:0046872">
    <property type="term" value="F:metal ion binding"/>
    <property type="evidence" value="ECO:0007669"/>
    <property type="project" value="UniProtKB-KW"/>
</dbReference>
<evidence type="ECO:0000256" key="3">
    <source>
        <dbReference type="ARBA" id="ARBA00022723"/>
    </source>
</evidence>
<dbReference type="Pfam" id="PF00753">
    <property type="entry name" value="Lactamase_B"/>
    <property type="match status" value="1"/>
</dbReference>
<comment type="similarity">
    <text evidence="2">Belongs to the metallo-beta-lactamase superfamily.</text>
</comment>
<sequence length="270" mass="29613">MEAVIDQPGPIELKTVGTDWEANLSGLLNLKDPKAVKAGLKERKEPIKIYTHVVRHPTQGFFMVDTGVSQQLVEDPAGVGVEWVLRKYGGIDKMHARPSTAEIIAAEGVPLDGVFMTHLHLDHVTGLPDIAKDVPIYTGADEAEASLFLNLFAQGTNNHLLEGRPPLQELEFTKDPDGRFEGVNDVFGDGSLFAILTPGHTKGHLAFVARTTTGPVLMTGDVSHTRWGWENDVEPGTFLADRQPSRESLLKLKALSRRHPRMTVKLGHQP</sequence>
<evidence type="ECO:0000256" key="2">
    <source>
        <dbReference type="ARBA" id="ARBA00007749"/>
    </source>
</evidence>
<protein>
    <submittedName>
        <fullName evidence="7">MBL fold metallo-hydrolase</fullName>
    </submittedName>
</protein>
<gene>
    <name evidence="7" type="ORF">IM697_23035</name>
</gene>
<evidence type="ECO:0000313" key="7">
    <source>
        <dbReference type="EMBL" id="QOV41252.1"/>
    </source>
</evidence>
<name>A0A7M2SY64_9ACTN</name>
<proteinExistence type="inferred from homology"/>
<evidence type="ECO:0000256" key="1">
    <source>
        <dbReference type="ARBA" id="ARBA00001947"/>
    </source>
</evidence>
<organism evidence="7 8">
    <name type="scientific">Streptomyces ferrugineus</name>
    <dbReference type="NCBI Taxonomy" id="1413221"/>
    <lineage>
        <taxon>Bacteria</taxon>
        <taxon>Bacillati</taxon>
        <taxon>Actinomycetota</taxon>
        <taxon>Actinomycetes</taxon>
        <taxon>Kitasatosporales</taxon>
        <taxon>Streptomycetaceae</taxon>
        <taxon>Streptomyces</taxon>
    </lineage>
</organism>
<dbReference type="Gene3D" id="3.60.15.10">
    <property type="entry name" value="Ribonuclease Z/Hydroxyacylglutathione hydrolase-like"/>
    <property type="match status" value="1"/>
</dbReference>
<dbReference type="InterPro" id="IPR051013">
    <property type="entry name" value="MBL_superfamily_lactonases"/>
</dbReference>
<accession>A0A7M2SY64</accession>
<dbReference type="GO" id="GO:0016787">
    <property type="term" value="F:hydrolase activity"/>
    <property type="evidence" value="ECO:0007669"/>
    <property type="project" value="UniProtKB-KW"/>
</dbReference>
<dbReference type="SMART" id="SM00849">
    <property type="entry name" value="Lactamase_B"/>
    <property type="match status" value="1"/>
</dbReference>
<dbReference type="SUPFAM" id="SSF56281">
    <property type="entry name" value="Metallo-hydrolase/oxidoreductase"/>
    <property type="match status" value="1"/>
</dbReference>
<dbReference type="AlphaFoldDB" id="A0A7M2SY64"/>
<evidence type="ECO:0000256" key="5">
    <source>
        <dbReference type="ARBA" id="ARBA00022833"/>
    </source>
</evidence>
<evidence type="ECO:0000256" key="4">
    <source>
        <dbReference type="ARBA" id="ARBA00022801"/>
    </source>
</evidence>
<dbReference type="Proteomes" id="UP000594205">
    <property type="component" value="Chromosome"/>
</dbReference>
<keyword evidence="4 7" id="KW-0378">Hydrolase</keyword>
<dbReference type="PANTHER" id="PTHR42978">
    <property type="entry name" value="QUORUM-QUENCHING LACTONASE YTNP-RELATED-RELATED"/>
    <property type="match status" value="1"/>
</dbReference>
<evidence type="ECO:0000259" key="6">
    <source>
        <dbReference type="SMART" id="SM00849"/>
    </source>
</evidence>
<dbReference type="PANTHER" id="PTHR42978:SF2">
    <property type="entry name" value="102 KBASES UNSTABLE REGION: FROM 1 TO 119443"/>
    <property type="match status" value="1"/>
</dbReference>
<comment type="cofactor">
    <cofactor evidence="1">
        <name>Zn(2+)</name>
        <dbReference type="ChEBI" id="CHEBI:29105"/>
    </cofactor>
</comment>
<evidence type="ECO:0000313" key="8">
    <source>
        <dbReference type="Proteomes" id="UP000594205"/>
    </source>
</evidence>
<keyword evidence="3" id="KW-0479">Metal-binding</keyword>